<proteinExistence type="inferred from homology"/>
<reference evidence="5 6" key="1">
    <citation type="journal article" date="2015" name="Genome Announc.">
        <title>Draft Genome Sequence and Gene Annotation of the Entomopathogenic Fungus Verticillium hemipterigenum.</title>
        <authorList>
            <person name="Horn F."/>
            <person name="Habel A."/>
            <person name="Scharf D.H."/>
            <person name="Dworschak J."/>
            <person name="Brakhage A.A."/>
            <person name="Guthke R."/>
            <person name="Hertweck C."/>
            <person name="Linde J."/>
        </authorList>
    </citation>
    <scope>NUCLEOTIDE SEQUENCE [LARGE SCALE GENOMIC DNA]</scope>
</reference>
<dbReference type="OrthoDB" id="300709at2759"/>
<evidence type="ECO:0000256" key="2">
    <source>
        <dbReference type="ARBA" id="ARBA00022857"/>
    </source>
</evidence>
<dbReference type="InterPro" id="IPR036291">
    <property type="entry name" value="NAD(P)-bd_dom_sf"/>
</dbReference>
<sequence>MTPIIFIAGATGTQGTALVKALTSSASPPIIHALARDISSPQSQNIAALGVKLFQGSYQDTSVLTTALQGATSAFLNLSRGVNDADHEINEAKSLLVAFKAAGIKHIVYSSAMAANDPTKLFRYREDSFVGSLMRSKQAIEKEVRSAGFDTWTILRPGNFMSNHLKPLPFIFPGLVETGVWSTVYTKETRIPMIDPATIGAFAAAALLDPQRFHKDEIPLSDEFLTVEALLSTLSRVSGRQLTATFMSDDEIESKLPTMPVLEAQINMRNMDIYADMDKLKTYGIKLSSFDSFIDGHASHTRTAYAKQG</sequence>
<gene>
    <name evidence="5" type="ORF">VHEMI04080</name>
</gene>
<evidence type="ECO:0000256" key="1">
    <source>
        <dbReference type="ARBA" id="ARBA00006328"/>
    </source>
</evidence>
<dbReference type="InterPro" id="IPR051164">
    <property type="entry name" value="NmrA-like_oxidored"/>
</dbReference>
<dbReference type="EMBL" id="CDHN01000002">
    <property type="protein sequence ID" value="CEJ86341.1"/>
    <property type="molecule type" value="Genomic_DNA"/>
</dbReference>
<dbReference type="AlphaFoldDB" id="A0A0A1TFF4"/>
<dbReference type="PANTHER" id="PTHR42748">
    <property type="entry name" value="NITROGEN METABOLITE REPRESSION PROTEIN NMRA FAMILY MEMBER"/>
    <property type="match status" value="1"/>
</dbReference>
<dbReference type="HOGENOM" id="CLU_007383_8_4_1"/>
<evidence type="ECO:0000313" key="6">
    <source>
        <dbReference type="Proteomes" id="UP000039046"/>
    </source>
</evidence>
<evidence type="ECO:0000313" key="5">
    <source>
        <dbReference type="EMBL" id="CEJ86341.1"/>
    </source>
</evidence>
<dbReference type="InterPro" id="IPR008030">
    <property type="entry name" value="NmrA-like"/>
</dbReference>
<organism evidence="5 6">
    <name type="scientific">[Torrubiella] hemipterigena</name>
    <dbReference type="NCBI Taxonomy" id="1531966"/>
    <lineage>
        <taxon>Eukaryota</taxon>
        <taxon>Fungi</taxon>
        <taxon>Dikarya</taxon>
        <taxon>Ascomycota</taxon>
        <taxon>Pezizomycotina</taxon>
        <taxon>Sordariomycetes</taxon>
        <taxon>Hypocreomycetidae</taxon>
        <taxon>Hypocreales</taxon>
        <taxon>Clavicipitaceae</taxon>
        <taxon>Clavicipitaceae incertae sedis</taxon>
        <taxon>'Torrubiella' clade</taxon>
    </lineage>
</organism>
<dbReference type="PANTHER" id="PTHR42748:SF30">
    <property type="entry name" value="NMRA-LIKE DOMAIN-CONTAINING PROTEIN"/>
    <property type="match status" value="1"/>
</dbReference>
<comment type="similarity">
    <text evidence="1">Belongs to the NmrA-type oxidoreductase family.</text>
</comment>
<keyword evidence="6" id="KW-1185">Reference proteome</keyword>
<keyword evidence="3" id="KW-0560">Oxidoreductase</keyword>
<dbReference type="Pfam" id="PF05368">
    <property type="entry name" value="NmrA"/>
    <property type="match status" value="1"/>
</dbReference>
<dbReference type="Gene3D" id="3.40.50.720">
    <property type="entry name" value="NAD(P)-binding Rossmann-like Domain"/>
    <property type="match status" value="1"/>
</dbReference>
<feature type="domain" description="NmrA-like" evidence="4">
    <location>
        <begin position="4"/>
        <end position="268"/>
    </location>
</feature>
<protein>
    <recommendedName>
        <fullName evidence="4">NmrA-like domain-containing protein</fullName>
    </recommendedName>
</protein>
<dbReference type="STRING" id="1531966.A0A0A1TFF4"/>
<dbReference type="SUPFAM" id="SSF51735">
    <property type="entry name" value="NAD(P)-binding Rossmann-fold domains"/>
    <property type="match status" value="1"/>
</dbReference>
<dbReference type="GO" id="GO:0016491">
    <property type="term" value="F:oxidoreductase activity"/>
    <property type="evidence" value="ECO:0007669"/>
    <property type="project" value="UniProtKB-KW"/>
</dbReference>
<dbReference type="Proteomes" id="UP000039046">
    <property type="component" value="Unassembled WGS sequence"/>
</dbReference>
<name>A0A0A1TFF4_9HYPO</name>
<evidence type="ECO:0000259" key="4">
    <source>
        <dbReference type="Pfam" id="PF05368"/>
    </source>
</evidence>
<keyword evidence="2" id="KW-0521">NADP</keyword>
<accession>A0A0A1TFF4</accession>
<evidence type="ECO:0000256" key="3">
    <source>
        <dbReference type="ARBA" id="ARBA00023002"/>
    </source>
</evidence>
<dbReference type="GO" id="GO:0005634">
    <property type="term" value="C:nucleus"/>
    <property type="evidence" value="ECO:0007669"/>
    <property type="project" value="TreeGrafter"/>
</dbReference>
<dbReference type="Gene3D" id="3.90.25.10">
    <property type="entry name" value="UDP-galactose 4-epimerase, domain 1"/>
    <property type="match status" value="1"/>
</dbReference>